<gene>
    <name evidence="1" type="ORF">C7460_107145</name>
</gene>
<name>A0A3D9L5Q0_MARFU</name>
<proteinExistence type="predicted"/>
<organism evidence="1 2">
    <name type="scientific">Marinoscillum furvescens DSM 4134</name>
    <dbReference type="NCBI Taxonomy" id="1122208"/>
    <lineage>
        <taxon>Bacteria</taxon>
        <taxon>Pseudomonadati</taxon>
        <taxon>Bacteroidota</taxon>
        <taxon>Cytophagia</taxon>
        <taxon>Cytophagales</taxon>
        <taxon>Reichenbachiellaceae</taxon>
        <taxon>Marinoscillum</taxon>
    </lineage>
</organism>
<dbReference type="Proteomes" id="UP000256779">
    <property type="component" value="Unassembled WGS sequence"/>
</dbReference>
<sequence>MDIERTDSEILFRLPANVDTLGLQRMIDYLKYKEATAECNPEQVEIDKLAKESKANWWKENKHRFVK</sequence>
<evidence type="ECO:0000313" key="1">
    <source>
        <dbReference type="EMBL" id="RED99861.1"/>
    </source>
</evidence>
<comment type="caution">
    <text evidence="1">The sequence shown here is derived from an EMBL/GenBank/DDBJ whole genome shotgun (WGS) entry which is preliminary data.</text>
</comment>
<accession>A0A3D9L5Q0</accession>
<evidence type="ECO:0000313" key="2">
    <source>
        <dbReference type="Proteomes" id="UP000256779"/>
    </source>
</evidence>
<protein>
    <submittedName>
        <fullName evidence="1">Uncharacterized protein</fullName>
    </submittedName>
</protein>
<dbReference type="EMBL" id="QREG01000007">
    <property type="protein sequence ID" value="RED99861.1"/>
    <property type="molecule type" value="Genomic_DNA"/>
</dbReference>
<reference evidence="1 2" key="1">
    <citation type="submission" date="2018-07" db="EMBL/GenBank/DDBJ databases">
        <title>Genomic Encyclopedia of Type Strains, Phase IV (KMG-IV): sequencing the most valuable type-strain genomes for metagenomic binning, comparative biology and taxonomic classification.</title>
        <authorList>
            <person name="Goeker M."/>
        </authorList>
    </citation>
    <scope>NUCLEOTIDE SEQUENCE [LARGE SCALE GENOMIC DNA]</scope>
    <source>
        <strain evidence="1 2">DSM 4134</strain>
    </source>
</reference>
<keyword evidence="2" id="KW-1185">Reference proteome</keyword>
<dbReference type="AlphaFoldDB" id="A0A3D9L5Q0"/>
<dbReference type="OrthoDB" id="1122968at2"/>